<name>A0A1Q2L4L5_9BACL</name>
<dbReference type="EMBL" id="CP019641">
    <property type="protein sequence ID" value="AQQ55398.1"/>
    <property type="molecule type" value="Genomic_DNA"/>
</dbReference>
<gene>
    <name evidence="1" type="ORF">B0X71_19715</name>
</gene>
<geneLocation type="plasmid" evidence="1 2">
    <name>unnamed1</name>
</geneLocation>
<dbReference type="Proteomes" id="UP000188184">
    <property type="component" value="Plasmid unnamed1"/>
</dbReference>
<dbReference type="AlphaFoldDB" id="A0A1Q2L4L5"/>
<organism evidence="1 2">
    <name type="scientific">Planococcus lenghuensis</name>
    <dbReference type="NCBI Taxonomy" id="2213202"/>
    <lineage>
        <taxon>Bacteria</taxon>
        <taxon>Bacillati</taxon>
        <taxon>Bacillota</taxon>
        <taxon>Bacilli</taxon>
        <taxon>Bacillales</taxon>
        <taxon>Caryophanaceae</taxon>
        <taxon>Planococcus</taxon>
    </lineage>
</organism>
<keyword evidence="2" id="KW-1185">Reference proteome</keyword>
<keyword evidence="1" id="KW-0614">Plasmid</keyword>
<protein>
    <submittedName>
        <fullName evidence="1">Uncharacterized protein</fullName>
    </submittedName>
</protein>
<evidence type="ECO:0000313" key="2">
    <source>
        <dbReference type="Proteomes" id="UP000188184"/>
    </source>
</evidence>
<proteinExistence type="predicted"/>
<sequence>MALMGVKALMDEKLSKLLMVLKVSKFHSLILQDSIILDALFDQGLTGFVWVQANSQYLQTIHILLI</sequence>
<dbReference type="KEGG" id="pmar:B0X71_19715"/>
<evidence type="ECO:0000313" key="1">
    <source>
        <dbReference type="EMBL" id="AQQ55398.1"/>
    </source>
</evidence>
<reference evidence="1 2" key="1">
    <citation type="submission" date="2017-02" db="EMBL/GenBank/DDBJ databases">
        <title>The complete genomic sequence of a novel cold adapted crude oil-degrading bacterium Planococcus qaidamina Y42.</title>
        <authorList>
            <person name="Yang R."/>
        </authorList>
    </citation>
    <scope>NUCLEOTIDE SEQUENCE [LARGE SCALE GENOMIC DNA]</scope>
    <source>
        <strain evidence="1 2">Y42</strain>
        <plasmid evidence="1 2">unnamed1</plasmid>
    </source>
</reference>
<accession>A0A1Q2L4L5</accession>